<protein>
    <recommendedName>
        <fullName evidence="3">HEPN domain-containing protein</fullName>
    </recommendedName>
</protein>
<dbReference type="EMBL" id="CP011509">
    <property type="protein sequence ID" value="AKJ03077.1"/>
    <property type="molecule type" value="Genomic_DNA"/>
</dbReference>
<dbReference type="Proteomes" id="UP000035579">
    <property type="component" value="Chromosome"/>
</dbReference>
<name>A0AAC8TEL4_9BACT</name>
<dbReference type="AlphaFoldDB" id="A0AAC8TEL4"/>
<organism evidence="1 2">
    <name type="scientific">Archangium gephyra</name>
    <dbReference type="NCBI Taxonomy" id="48"/>
    <lineage>
        <taxon>Bacteria</taxon>
        <taxon>Pseudomonadati</taxon>
        <taxon>Myxococcota</taxon>
        <taxon>Myxococcia</taxon>
        <taxon>Myxococcales</taxon>
        <taxon>Cystobacterineae</taxon>
        <taxon>Archangiaceae</taxon>
        <taxon>Archangium</taxon>
    </lineage>
</organism>
<proteinExistence type="predicted"/>
<evidence type="ECO:0000313" key="2">
    <source>
        <dbReference type="Proteomes" id="UP000035579"/>
    </source>
</evidence>
<evidence type="ECO:0000313" key="1">
    <source>
        <dbReference type="EMBL" id="AKJ03077.1"/>
    </source>
</evidence>
<sequence>MLDDQTSEGLYELVRLRVSADYLEEELTVARAREALEKAMAIVQGVLGEEPIW</sequence>
<evidence type="ECO:0008006" key="3">
    <source>
        <dbReference type="Google" id="ProtNLM"/>
    </source>
</evidence>
<gene>
    <name evidence="1" type="ORF">AA314_04703</name>
</gene>
<dbReference type="KEGG" id="age:AA314_04703"/>
<reference evidence="1 2" key="1">
    <citation type="submission" date="2015-05" db="EMBL/GenBank/DDBJ databases">
        <title>Genome assembly of Archangium gephyra DSM 2261.</title>
        <authorList>
            <person name="Sharma G."/>
            <person name="Subramanian S."/>
        </authorList>
    </citation>
    <scope>NUCLEOTIDE SEQUENCE [LARGE SCALE GENOMIC DNA]</scope>
    <source>
        <strain evidence="1 2">DSM 2261</strain>
    </source>
</reference>
<accession>A0AAC8TEL4</accession>